<feature type="transmembrane region" description="Helical" evidence="6">
    <location>
        <begin position="104"/>
        <end position="122"/>
    </location>
</feature>
<comment type="caution">
    <text evidence="7">The sequence shown here is derived from an EMBL/GenBank/DDBJ whole genome shotgun (WGS) entry which is preliminary data.</text>
</comment>
<evidence type="ECO:0000256" key="6">
    <source>
        <dbReference type="SAM" id="Phobius"/>
    </source>
</evidence>
<feature type="transmembrane region" description="Helical" evidence="6">
    <location>
        <begin position="62"/>
        <end position="83"/>
    </location>
</feature>
<feature type="region of interest" description="Disordered" evidence="5">
    <location>
        <begin position="353"/>
        <end position="386"/>
    </location>
</feature>
<keyword evidence="8" id="KW-1185">Reference proteome</keyword>
<dbReference type="EMBL" id="VYGV01000006">
    <property type="protein sequence ID" value="NWF44596.1"/>
    <property type="molecule type" value="Genomic_DNA"/>
</dbReference>
<proteinExistence type="predicted"/>
<dbReference type="Pfam" id="PF04610">
    <property type="entry name" value="TrbL"/>
    <property type="match status" value="1"/>
</dbReference>
<dbReference type="GO" id="GO:0030255">
    <property type="term" value="P:protein secretion by the type IV secretion system"/>
    <property type="evidence" value="ECO:0007669"/>
    <property type="project" value="InterPro"/>
</dbReference>
<evidence type="ECO:0000256" key="1">
    <source>
        <dbReference type="ARBA" id="ARBA00004141"/>
    </source>
</evidence>
<feature type="transmembrane region" description="Helical" evidence="6">
    <location>
        <begin position="188"/>
        <end position="216"/>
    </location>
</feature>
<sequence>MPACSAAGVLAAGATFGLGGITGASADLLTVLNDAFFYCSVREYIMDDIIQGPYRELVAQKLAMALGVMSTVIMTIWVSFQGFQIISGANRNPIVPLFMQTGKMVLILSLVGLVAANSPVIVDWVGDFKNLISQAVANGTDITTLVDLNLGITSLLNSITESMKVIDNGKDPNAITTTVGLIGQSGPAMLVAVLLMLTELSVTLAIMLAPMFIFFLLFQQTSALFWSWAKFILGALFSMATLTLIGALVLKATAIYGGAVVLAYYGGILSGTGLFDISGSSLRLAALGTLMSAIIMAIPHTIMQFFGAGAGFAAGAFGFAGAGAVAGSLGAAKGLGAGTGVVALGQNQSQNSGAGGQAGIAGGQPNQAPGLIGGSQSLTQSGYSGSSNGGVYSAQTAIARLNSEAGSPSDESTGSQNLSGSRGLLANDRGSTGFQSARQNQYAMEQSGELRRDESMGNPPTGSPAGRNAQEVTLDEKRGVYTTLGTDAALAGSAGRGGDLRVSGSDTDVHDANKVPLARNEAHPARPPLRYR</sequence>
<feature type="compositionally biased region" description="Polar residues" evidence="5">
    <location>
        <begin position="404"/>
        <end position="420"/>
    </location>
</feature>
<accession>A0A7Y8KWU2</accession>
<evidence type="ECO:0000313" key="8">
    <source>
        <dbReference type="Proteomes" id="UP000545507"/>
    </source>
</evidence>
<organism evidence="7 8">
    <name type="scientific">Hydrogenophaga aromaticivorans</name>
    <dbReference type="NCBI Taxonomy" id="2610898"/>
    <lineage>
        <taxon>Bacteria</taxon>
        <taxon>Pseudomonadati</taxon>
        <taxon>Pseudomonadota</taxon>
        <taxon>Betaproteobacteria</taxon>
        <taxon>Burkholderiales</taxon>
        <taxon>Comamonadaceae</taxon>
        <taxon>Hydrogenophaga</taxon>
    </lineage>
</organism>
<feature type="transmembrane region" description="Helical" evidence="6">
    <location>
        <begin position="282"/>
        <end position="299"/>
    </location>
</feature>
<dbReference type="RefSeq" id="WP_177133919.1">
    <property type="nucleotide sequence ID" value="NZ_VYGV01000006.1"/>
</dbReference>
<feature type="region of interest" description="Disordered" evidence="5">
    <location>
        <begin position="404"/>
        <end position="473"/>
    </location>
</feature>
<evidence type="ECO:0000256" key="4">
    <source>
        <dbReference type="ARBA" id="ARBA00023136"/>
    </source>
</evidence>
<evidence type="ECO:0000256" key="3">
    <source>
        <dbReference type="ARBA" id="ARBA00022989"/>
    </source>
</evidence>
<evidence type="ECO:0000313" key="7">
    <source>
        <dbReference type="EMBL" id="NWF44596.1"/>
    </source>
</evidence>
<feature type="region of interest" description="Disordered" evidence="5">
    <location>
        <begin position="486"/>
        <end position="532"/>
    </location>
</feature>
<feature type="compositionally biased region" description="Polar residues" evidence="5">
    <location>
        <begin position="429"/>
        <end position="444"/>
    </location>
</feature>
<dbReference type="InterPro" id="IPR007688">
    <property type="entry name" value="Conjugal_tfr_TrbL/VirB6"/>
</dbReference>
<feature type="transmembrane region" description="Helical" evidence="6">
    <location>
        <begin position="255"/>
        <end position="275"/>
    </location>
</feature>
<feature type="transmembrane region" description="Helical" evidence="6">
    <location>
        <begin position="305"/>
        <end position="326"/>
    </location>
</feature>
<evidence type="ECO:0000256" key="5">
    <source>
        <dbReference type="SAM" id="MobiDB-lite"/>
    </source>
</evidence>
<dbReference type="GO" id="GO:0016020">
    <property type="term" value="C:membrane"/>
    <property type="evidence" value="ECO:0007669"/>
    <property type="project" value="UniProtKB-SubCell"/>
</dbReference>
<feature type="transmembrane region" description="Helical" evidence="6">
    <location>
        <begin position="228"/>
        <end position="249"/>
    </location>
</feature>
<dbReference type="Proteomes" id="UP000545507">
    <property type="component" value="Unassembled WGS sequence"/>
</dbReference>
<gene>
    <name evidence="7" type="ORF">F3K02_04920</name>
</gene>
<reference evidence="7 8" key="1">
    <citation type="submission" date="2019-09" db="EMBL/GenBank/DDBJ databases">
        <title>Hydrogenophaga aromatica sp. nov., isolated from a para-xylene-degrading enrichment culture.</title>
        <authorList>
            <person name="Tancsics A."/>
            <person name="Banerjee S."/>
        </authorList>
    </citation>
    <scope>NUCLEOTIDE SEQUENCE [LARGE SCALE GENOMIC DNA]</scope>
    <source>
        <strain evidence="7 8">D2P1</strain>
    </source>
</reference>
<dbReference type="AlphaFoldDB" id="A0A7Y8KWU2"/>
<keyword evidence="4 6" id="KW-0472">Membrane</keyword>
<keyword evidence="3 6" id="KW-1133">Transmembrane helix</keyword>
<evidence type="ECO:0000256" key="2">
    <source>
        <dbReference type="ARBA" id="ARBA00022692"/>
    </source>
</evidence>
<feature type="compositionally biased region" description="Gly residues" evidence="5">
    <location>
        <begin position="353"/>
        <end position="362"/>
    </location>
</feature>
<name>A0A7Y8KWU2_9BURK</name>
<comment type="subcellular location">
    <subcellularLocation>
        <location evidence="1">Membrane</location>
        <topology evidence="1">Multi-pass membrane protein</topology>
    </subcellularLocation>
</comment>
<protein>
    <submittedName>
        <fullName evidence="7">Type IV secretion system protein</fullName>
    </submittedName>
</protein>
<keyword evidence="2 6" id="KW-0812">Transmembrane</keyword>